<evidence type="ECO:0000313" key="7">
    <source>
        <dbReference type="EMBL" id="OZJ01876.1"/>
    </source>
</evidence>
<dbReference type="GO" id="GO:0097367">
    <property type="term" value="F:carbohydrate derivative binding"/>
    <property type="evidence" value="ECO:0007669"/>
    <property type="project" value="InterPro"/>
</dbReference>
<evidence type="ECO:0000259" key="6">
    <source>
        <dbReference type="PROSITE" id="PS51464"/>
    </source>
</evidence>
<comment type="similarity">
    <text evidence="1">Belongs to the SIS family. GutQ/KpsF subfamily.</text>
</comment>
<proteinExistence type="inferred from homology"/>
<dbReference type="GO" id="GO:0016853">
    <property type="term" value="F:isomerase activity"/>
    <property type="evidence" value="ECO:0007669"/>
    <property type="project" value="InterPro"/>
</dbReference>
<feature type="domain" description="SIS" evidence="6">
    <location>
        <begin position="48"/>
        <end position="191"/>
    </location>
</feature>
<accession>A0A261XU37</accession>
<dbReference type="PROSITE" id="PS51464">
    <property type="entry name" value="SIS"/>
    <property type="match status" value="1"/>
</dbReference>
<dbReference type="InterPro" id="IPR046342">
    <property type="entry name" value="CBS_dom_sf"/>
</dbReference>
<evidence type="ECO:0000256" key="3">
    <source>
        <dbReference type="ARBA" id="ARBA00023122"/>
    </source>
</evidence>
<dbReference type="InterPro" id="IPR000644">
    <property type="entry name" value="CBS_dom"/>
</dbReference>
<keyword evidence="3 4" id="KW-0129">CBS domain</keyword>
<dbReference type="Gene3D" id="3.10.580.10">
    <property type="entry name" value="CBS-domain"/>
    <property type="match status" value="2"/>
</dbReference>
<dbReference type="GO" id="GO:0005975">
    <property type="term" value="P:carbohydrate metabolic process"/>
    <property type="evidence" value="ECO:0007669"/>
    <property type="project" value="InterPro"/>
</dbReference>
<dbReference type="SUPFAM" id="SSF53697">
    <property type="entry name" value="SIS domain"/>
    <property type="match status" value="1"/>
</dbReference>
<keyword evidence="2" id="KW-0677">Repeat</keyword>
<evidence type="ECO:0000256" key="4">
    <source>
        <dbReference type="PROSITE-ProRule" id="PRU00703"/>
    </source>
</evidence>
<evidence type="ECO:0000256" key="1">
    <source>
        <dbReference type="ARBA" id="ARBA00008165"/>
    </source>
</evidence>
<dbReference type="PANTHER" id="PTHR38418">
    <property type="entry name" value="SUGAR ISOMERASE, KPSF/GUTQ (AFU_ORTHOLOGUE AFUA_6G08860)"/>
    <property type="match status" value="1"/>
</dbReference>
<dbReference type="Pfam" id="PF01380">
    <property type="entry name" value="SIS"/>
    <property type="match status" value="1"/>
</dbReference>
<organism evidence="7 8">
    <name type="scientific">Bifiguratus adelaidae</name>
    <dbReference type="NCBI Taxonomy" id="1938954"/>
    <lineage>
        <taxon>Eukaryota</taxon>
        <taxon>Fungi</taxon>
        <taxon>Fungi incertae sedis</taxon>
        <taxon>Mucoromycota</taxon>
        <taxon>Mucoromycotina</taxon>
        <taxon>Endogonomycetes</taxon>
        <taxon>Endogonales</taxon>
        <taxon>Endogonales incertae sedis</taxon>
        <taxon>Bifiguratus</taxon>
    </lineage>
</organism>
<dbReference type="InterPro" id="IPR004800">
    <property type="entry name" value="KdsD/KpsF-type"/>
</dbReference>
<dbReference type="AlphaFoldDB" id="A0A261XU37"/>
<dbReference type="EMBL" id="MVBO01000223">
    <property type="protein sequence ID" value="OZJ01876.1"/>
    <property type="molecule type" value="Genomic_DNA"/>
</dbReference>
<feature type="domain" description="CBS" evidence="5">
    <location>
        <begin position="327"/>
        <end position="379"/>
    </location>
</feature>
<dbReference type="NCBIfam" id="TIGR00393">
    <property type="entry name" value="kpsF"/>
    <property type="match status" value="1"/>
</dbReference>
<protein>
    <recommendedName>
        <fullName evidence="9">SIS domain-containing protein</fullName>
    </recommendedName>
</protein>
<reference evidence="7 8" key="1">
    <citation type="journal article" date="2017" name="Mycologia">
        <title>Bifiguratus adelaidae, gen. et sp. nov., a new member of Mucoromycotina in endophytic and soil-dwelling habitats.</title>
        <authorList>
            <person name="Torres-Cruz T.J."/>
            <person name="Billingsley Tobias T.L."/>
            <person name="Almatruk M."/>
            <person name="Hesse C."/>
            <person name="Kuske C.R."/>
            <person name="Desiro A."/>
            <person name="Benucci G.M."/>
            <person name="Bonito G."/>
            <person name="Stajich J.E."/>
            <person name="Dunlap C."/>
            <person name="Arnold A.E."/>
            <person name="Porras-Alfaro A."/>
        </authorList>
    </citation>
    <scope>NUCLEOTIDE SEQUENCE [LARGE SCALE GENOMIC DNA]</scope>
    <source>
        <strain evidence="7 8">AZ0501</strain>
    </source>
</reference>
<evidence type="ECO:0000259" key="5">
    <source>
        <dbReference type="PROSITE" id="PS51371"/>
    </source>
</evidence>
<dbReference type="GO" id="GO:1901135">
    <property type="term" value="P:carbohydrate derivative metabolic process"/>
    <property type="evidence" value="ECO:0007669"/>
    <property type="project" value="InterPro"/>
</dbReference>
<comment type="caution">
    <text evidence="7">The sequence shown here is derived from an EMBL/GenBank/DDBJ whole genome shotgun (WGS) entry which is preliminary data.</text>
</comment>
<name>A0A261XU37_9FUNG</name>
<dbReference type="CDD" id="cd05014">
    <property type="entry name" value="SIS_Kpsf"/>
    <property type="match status" value="1"/>
</dbReference>
<dbReference type="Proteomes" id="UP000242875">
    <property type="component" value="Unassembled WGS sequence"/>
</dbReference>
<dbReference type="Gene3D" id="3.40.50.10490">
    <property type="entry name" value="Glucose-6-phosphate isomerase like protein, domain 1"/>
    <property type="match status" value="1"/>
</dbReference>
<dbReference type="Pfam" id="PF00571">
    <property type="entry name" value="CBS"/>
    <property type="match status" value="1"/>
</dbReference>
<evidence type="ECO:0000256" key="2">
    <source>
        <dbReference type="ARBA" id="ARBA00022737"/>
    </source>
</evidence>
<dbReference type="InterPro" id="IPR046348">
    <property type="entry name" value="SIS_dom_sf"/>
</dbReference>
<dbReference type="PROSITE" id="PS51371">
    <property type="entry name" value="CBS"/>
    <property type="match status" value="1"/>
</dbReference>
<evidence type="ECO:0008006" key="9">
    <source>
        <dbReference type="Google" id="ProtNLM"/>
    </source>
</evidence>
<keyword evidence="8" id="KW-1185">Reference proteome</keyword>
<evidence type="ECO:0000313" key="8">
    <source>
        <dbReference type="Proteomes" id="UP000242875"/>
    </source>
</evidence>
<dbReference type="PANTHER" id="PTHR38418:SF2">
    <property type="entry name" value="SUGAR ISOMERASE, KPSF_GUTQ (AFU_ORTHOLOGUE AFUA_6G08860)"/>
    <property type="match status" value="1"/>
</dbReference>
<dbReference type="SUPFAM" id="SSF54631">
    <property type="entry name" value="CBS-domain pair"/>
    <property type="match status" value="1"/>
</dbReference>
<dbReference type="InterPro" id="IPR035474">
    <property type="entry name" value="SIS_Kpsf"/>
</dbReference>
<gene>
    <name evidence="7" type="ORF">BZG36_05275</name>
</gene>
<sequence length="379" mass="40214">MSVAIGEQLSQEAARVLRAEAQALKDAADRLESQDDTAEGYQKAVYLLYNSLERGGKIVLTGVGKSGKIAQKICVTLQSTGSCAVFLHPVEALHGDLGILNASDVVVALSYSGNTEEVLNLVPSIKHRGLPLIGVGGHPKSKLGKVCDAWIDGFVPDGEAASHLPAPTSSTTLALALGDALAITLSQLRGFGKEHFAINHPGGALGRQLLLKVKDVMITRSDIPTCEATATLDRVICELSKRPKAGCILVVEAISPPSLHPILHHSRNSTNGLNASTTGSPSLNGATATSLATTGYIKLLGVITNGDLRRAMAFREQIFELQARDIMSDNFVTCSTEDLASEARRLMEERDSPVSKLPVLDKKNVWSGVITLRSLEGLL</sequence>
<dbReference type="InterPro" id="IPR001347">
    <property type="entry name" value="SIS_dom"/>
</dbReference>
<dbReference type="OrthoDB" id="1872003at2759"/>